<keyword evidence="1" id="KW-0418">Kinase</keyword>
<organism evidence="1 2">
    <name type="scientific">Salinirubrum litoreum</name>
    <dbReference type="NCBI Taxonomy" id="1126234"/>
    <lineage>
        <taxon>Archaea</taxon>
        <taxon>Methanobacteriati</taxon>
        <taxon>Methanobacteriota</taxon>
        <taxon>Stenosarchaea group</taxon>
        <taxon>Halobacteria</taxon>
        <taxon>Halobacteriales</taxon>
        <taxon>Haloferacaceae</taxon>
        <taxon>Salinirubrum</taxon>
    </lineage>
</organism>
<evidence type="ECO:0000313" key="1">
    <source>
        <dbReference type="EMBL" id="MFC5365845.1"/>
    </source>
</evidence>
<dbReference type="Pfam" id="PF20143">
    <property type="entry name" value="NAD_kinase_C"/>
    <property type="match status" value="1"/>
</dbReference>
<dbReference type="AlphaFoldDB" id="A0ABD5R7D2"/>
<evidence type="ECO:0000313" key="2">
    <source>
        <dbReference type="Proteomes" id="UP001596201"/>
    </source>
</evidence>
<keyword evidence="2" id="KW-1185">Reference proteome</keyword>
<gene>
    <name evidence="1" type="ORF">ACFPJ5_02775</name>
</gene>
<dbReference type="Gene3D" id="2.60.200.30">
    <property type="entry name" value="Probable inorganic polyphosphate/atp-NAD kinase, domain 2"/>
    <property type="match status" value="1"/>
</dbReference>
<comment type="caution">
    <text evidence="1">The sequence shown here is derived from an EMBL/GenBank/DDBJ whole genome shotgun (WGS) entry which is preliminary data.</text>
</comment>
<dbReference type="EMBL" id="JBHSKX010000001">
    <property type="protein sequence ID" value="MFC5365845.1"/>
    <property type="molecule type" value="Genomic_DNA"/>
</dbReference>
<sequence>MIRVVHEGLTSRAEAVASLCRERDAAVTVSETAALAAGEFDADDRVVALGERALLAVGRVGVDAPVLPVGGESLPNSPTLDDLDTVVETVLAADPDVVDHPILSIGDDSGTERARAVLDVTLVTDEPARISEYAVRAGDREIDRFRADGVVVATPLGSGGYASAVGGPRLGPGTGLAVVPVSPFETQRDYWVVADPVALSVERDDSAVSLVADDTVVGAVGPEERLTVRPTGTLAVLRPDES</sequence>
<protein>
    <submittedName>
        <fullName evidence="1">ATP-NAD kinase</fullName>
    </submittedName>
</protein>
<dbReference type="Proteomes" id="UP001596201">
    <property type="component" value="Unassembled WGS sequence"/>
</dbReference>
<dbReference type="InterPro" id="IPR017437">
    <property type="entry name" value="ATP-NAD_kinase_PpnK-typ_C"/>
</dbReference>
<dbReference type="RefSeq" id="WP_227228832.1">
    <property type="nucleotide sequence ID" value="NZ_JAJCVJ010000001.1"/>
</dbReference>
<dbReference type="GO" id="GO:0016301">
    <property type="term" value="F:kinase activity"/>
    <property type="evidence" value="ECO:0007669"/>
    <property type="project" value="UniProtKB-KW"/>
</dbReference>
<name>A0ABD5R7D2_9EURY</name>
<accession>A0ABD5R7D2</accession>
<proteinExistence type="predicted"/>
<reference evidence="1 2" key="1">
    <citation type="journal article" date="2019" name="Int. J. Syst. Evol. Microbiol.">
        <title>The Global Catalogue of Microorganisms (GCM) 10K type strain sequencing project: providing services to taxonomists for standard genome sequencing and annotation.</title>
        <authorList>
            <consortium name="The Broad Institute Genomics Platform"/>
            <consortium name="The Broad Institute Genome Sequencing Center for Infectious Disease"/>
            <person name="Wu L."/>
            <person name="Ma J."/>
        </authorList>
    </citation>
    <scope>NUCLEOTIDE SEQUENCE [LARGE SCALE GENOMIC DNA]</scope>
    <source>
        <strain evidence="1 2">CGMCC 1.12237</strain>
    </source>
</reference>
<dbReference type="InterPro" id="IPR016064">
    <property type="entry name" value="NAD/diacylglycerol_kinase_sf"/>
</dbReference>
<dbReference type="SUPFAM" id="SSF111331">
    <property type="entry name" value="NAD kinase/diacylglycerol kinase-like"/>
    <property type="match status" value="1"/>
</dbReference>
<keyword evidence="1" id="KW-0808">Transferase</keyword>